<organism evidence="1 2">
    <name type="scientific">Solanum commersonii</name>
    <name type="common">Commerson's wild potato</name>
    <name type="synonym">Commerson's nightshade</name>
    <dbReference type="NCBI Taxonomy" id="4109"/>
    <lineage>
        <taxon>Eukaryota</taxon>
        <taxon>Viridiplantae</taxon>
        <taxon>Streptophyta</taxon>
        <taxon>Embryophyta</taxon>
        <taxon>Tracheophyta</taxon>
        <taxon>Spermatophyta</taxon>
        <taxon>Magnoliopsida</taxon>
        <taxon>eudicotyledons</taxon>
        <taxon>Gunneridae</taxon>
        <taxon>Pentapetalae</taxon>
        <taxon>asterids</taxon>
        <taxon>lamiids</taxon>
        <taxon>Solanales</taxon>
        <taxon>Solanaceae</taxon>
        <taxon>Solanoideae</taxon>
        <taxon>Solaneae</taxon>
        <taxon>Solanum</taxon>
    </lineage>
</organism>
<dbReference type="OrthoDB" id="1297232at2759"/>
<feature type="non-terminal residue" evidence="1">
    <location>
        <position position="261"/>
    </location>
</feature>
<protein>
    <submittedName>
        <fullName evidence="1">Uncharacterized protein</fullName>
    </submittedName>
</protein>
<evidence type="ECO:0000313" key="2">
    <source>
        <dbReference type="Proteomes" id="UP000824120"/>
    </source>
</evidence>
<evidence type="ECO:0000313" key="1">
    <source>
        <dbReference type="EMBL" id="KAG5581040.1"/>
    </source>
</evidence>
<dbReference type="PANTHER" id="PTHR33144:SF32">
    <property type="entry name" value="AP2_ERF DOMAIN-CONTAINING PROTEIN"/>
    <property type="match status" value="1"/>
</dbReference>
<keyword evidence="2" id="KW-1185">Reference proteome</keyword>
<accession>A0A9J5X1P2</accession>
<name>A0A9J5X1P2_SOLCO</name>
<dbReference type="AlphaFoldDB" id="A0A9J5X1P2"/>
<dbReference type="PANTHER" id="PTHR33144">
    <property type="entry name" value="OS10G0409366 PROTEIN-RELATED"/>
    <property type="match status" value="1"/>
</dbReference>
<dbReference type="EMBL" id="JACXVP010000010">
    <property type="protein sequence ID" value="KAG5581040.1"/>
    <property type="molecule type" value="Genomic_DNA"/>
</dbReference>
<gene>
    <name evidence="1" type="ORF">H5410_051667</name>
</gene>
<reference evidence="1 2" key="1">
    <citation type="submission" date="2020-09" db="EMBL/GenBank/DDBJ databases">
        <title>De no assembly of potato wild relative species, Solanum commersonii.</title>
        <authorList>
            <person name="Cho K."/>
        </authorList>
    </citation>
    <scope>NUCLEOTIDE SEQUENCE [LARGE SCALE GENOMIC DNA]</scope>
    <source>
        <strain evidence="1">LZ3.2</strain>
        <tissue evidence="1">Leaf</tissue>
    </source>
</reference>
<sequence length="261" mass="29927">SFFQPQTSEDNNSIDIVDELNNEPEASKVCGLTLLKVVWKLPLGKTIVVQFNSRNQSIGKESQKLASFLGIIAKIPYLIPLNANDWQVFDEEKKIKLVEFVRFSIAIHGEEFVKNSIGKEWRDYKCYLKAMYLTKYNTKDALMKNRPSHIPRDQWSGLVSYWLSGKAKNLMKEKLSNDETSEEKSHGNVSWERDVYSQVLGNEKSGYVRDLGLGSTPSLLWGSKSFLRNVVDDLCNKASHKLEQEINELKELNKNTMKKCL</sequence>
<dbReference type="Proteomes" id="UP000824120">
    <property type="component" value="Chromosome 10"/>
</dbReference>
<proteinExistence type="predicted"/>
<comment type="caution">
    <text evidence="1">The sequence shown here is derived from an EMBL/GenBank/DDBJ whole genome shotgun (WGS) entry which is preliminary data.</text>
</comment>